<dbReference type="EMBL" id="FNHH01000017">
    <property type="protein sequence ID" value="SDM62859.1"/>
    <property type="molecule type" value="Genomic_DNA"/>
</dbReference>
<dbReference type="AlphaFoldDB" id="A0A1G9USG7"/>
<dbReference type="Proteomes" id="UP000199226">
    <property type="component" value="Unassembled WGS sequence"/>
</dbReference>
<organism evidence="1 2">
    <name type="scientific">Daejeonella rubra</name>
    <dbReference type="NCBI Taxonomy" id="990371"/>
    <lineage>
        <taxon>Bacteria</taxon>
        <taxon>Pseudomonadati</taxon>
        <taxon>Bacteroidota</taxon>
        <taxon>Sphingobacteriia</taxon>
        <taxon>Sphingobacteriales</taxon>
        <taxon>Sphingobacteriaceae</taxon>
        <taxon>Daejeonella</taxon>
    </lineage>
</organism>
<gene>
    <name evidence="1" type="ORF">SAMN05421813_11773</name>
</gene>
<dbReference type="Gene3D" id="3.20.20.140">
    <property type="entry name" value="Metal-dependent hydrolases"/>
    <property type="match status" value="1"/>
</dbReference>
<proteinExistence type="predicted"/>
<dbReference type="SUPFAM" id="SSF51556">
    <property type="entry name" value="Metallo-dependent hydrolases"/>
    <property type="match status" value="1"/>
</dbReference>
<reference evidence="2" key="1">
    <citation type="submission" date="2016-10" db="EMBL/GenBank/DDBJ databases">
        <authorList>
            <person name="Varghese N."/>
            <person name="Submissions S."/>
        </authorList>
    </citation>
    <scope>NUCLEOTIDE SEQUENCE [LARGE SCALE GENOMIC DNA]</scope>
    <source>
        <strain evidence="2">DSM 24536</strain>
    </source>
</reference>
<sequence length="416" mass="46644">MKRRDLIKSLTLLPLAGGFPIDSLFATPVTGNKVPYNFQNKPMPDLHRKAFVMDGHTHVMTRELLMGTDIGQRYTDGNVDLPRAREGGVDAMFFSVYTPEHYYPGRFETKNTFRVVNLALDQIKNNHSQIELALNASDIHRINKKGKMAAFLDLEGPWDMDGDINLLRALHRLGLRSIQLPAHNTTNAFIDTCNDVSRWGGINDLGRKIIREMNDLGMVINIAHASNDAILQTVEASKHPVIYSHGGFYGIVPHPRCITDEAAKAVAAKGGVIGIHFGSLFNNPIYWKWQQGQKKSNETKPGTVQASPLKTIEEVDKEVLKEVPLSFKGTIPEEYWMHVDQLAKVIDYGVQLVGEDHMALGSDLDGGPELPREIKDISDFPQITMAMQRLGYSDQRIKKILGLNWLRVIREVTEGK</sequence>
<accession>A0A1G9USG7</accession>
<dbReference type="PANTHER" id="PTHR10443:SF12">
    <property type="entry name" value="DIPEPTIDASE"/>
    <property type="match status" value="1"/>
</dbReference>
<dbReference type="Pfam" id="PF01244">
    <property type="entry name" value="Peptidase_M19"/>
    <property type="match status" value="1"/>
</dbReference>
<keyword evidence="2" id="KW-1185">Reference proteome</keyword>
<dbReference type="GO" id="GO:0006508">
    <property type="term" value="P:proteolysis"/>
    <property type="evidence" value="ECO:0007669"/>
    <property type="project" value="InterPro"/>
</dbReference>
<name>A0A1G9USG7_9SPHI</name>
<dbReference type="InterPro" id="IPR032466">
    <property type="entry name" value="Metal_Hydrolase"/>
</dbReference>
<dbReference type="STRING" id="990371.SAMN05421813_11773"/>
<dbReference type="InterPro" id="IPR008257">
    <property type="entry name" value="Pept_M19"/>
</dbReference>
<dbReference type="GO" id="GO:0070573">
    <property type="term" value="F:metallodipeptidase activity"/>
    <property type="evidence" value="ECO:0007669"/>
    <property type="project" value="InterPro"/>
</dbReference>
<dbReference type="OrthoDB" id="9804920at2"/>
<dbReference type="PROSITE" id="PS51365">
    <property type="entry name" value="RENAL_DIPEPTIDASE_2"/>
    <property type="match status" value="1"/>
</dbReference>
<dbReference type="RefSeq" id="WP_090705309.1">
    <property type="nucleotide sequence ID" value="NZ_FNHH01000017.1"/>
</dbReference>
<protein>
    <submittedName>
        <fullName evidence="1">Membrane dipeptidase</fullName>
    </submittedName>
</protein>
<evidence type="ECO:0000313" key="2">
    <source>
        <dbReference type="Proteomes" id="UP000199226"/>
    </source>
</evidence>
<evidence type="ECO:0000313" key="1">
    <source>
        <dbReference type="EMBL" id="SDM62859.1"/>
    </source>
</evidence>
<dbReference type="PANTHER" id="PTHR10443">
    <property type="entry name" value="MICROSOMAL DIPEPTIDASE"/>
    <property type="match status" value="1"/>
</dbReference>